<keyword evidence="2" id="KW-1133">Transmembrane helix</keyword>
<keyword evidence="2" id="KW-0812">Transmembrane</keyword>
<evidence type="ECO:0000313" key="4">
    <source>
        <dbReference type="Proteomes" id="UP000617681"/>
    </source>
</evidence>
<proteinExistence type="predicted"/>
<organism evidence="3 4">
    <name type="scientific">Corynebacterium glucuronolyticum</name>
    <dbReference type="NCBI Taxonomy" id="39791"/>
    <lineage>
        <taxon>Bacteria</taxon>
        <taxon>Bacillati</taxon>
        <taxon>Actinomycetota</taxon>
        <taxon>Actinomycetes</taxon>
        <taxon>Mycobacteriales</taxon>
        <taxon>Corynebacteriaceae</taxon>
        <taxon>Corynebacterium</taxon>
    </lineage>
</organism>
<evidence type="ECO:0000256" key="1">
    <source>
        <dbReference type="SAM" id="MobiDB-lite"/>
    </source>
</evidence>
<sequence length="218" mass="23619">MFTIPANAASVVFEGNTCSFTFNKDEKEFSYLPFFNDINSQQASSYIDQISADNQRDKEKIKGLKQELKDGKWKAGLPPIKSDKPGDKKGDVKVETDEHGIKHEIYPIDPDKNREGISKEEYDRMVSMQEAQFKNDIASVEKAVTIRNGLLPALTACSKGQSYKDEPTPSKTPQKGADSALSTADGELNDAGIGVIVAAVLLLLGGAVAAVLPQLGLV</sequence>
<dbReference type="Proteomes" id="UP000617681">
    <property type="component" value="Chromosome"/>
</dbReference>
<evidence type="ECO:0000313" key="3">
    <source>
        <dbReference type="EMBL" id="QRP71121.1"/>
    </source>
</evidence>
<feature type="transmembrane region" description="Helical" evidence="2">
    <location>
        <begin position="191"/>
        <end position="212"/>
    </location>
</feature>
<evidence type="ECO:0000256" key="2">
    <source>
        <dbReference type="SAM" id="Phobius"/>
    </source>
</evidence>
<feature type="region of interest" description="Disordered" evidence="1">
    <location>
        <begin position="159"/>
        <end position="183"/>
    </location>
</feature>
<reference evidence="3" key="1">
    <citation type="submission" date="2021-02" db="EMBL/GenBank/DDBJ databases">
        <title>FDA dAtabase for Regulatory Grade micrObial Sequences (FDA-ARGOS): Supporting development and validation of Infectious Disease Dx tests.</title>
        <authorList>
            <person name="Sproer C."/>
            <person name="Gronow S."/>
            <person name="Severitt S."/>
            <person name="Schroder I."/>
            <person name="Tallon L."/>
            <person name="Sadzewicz L."/>
            <person name="Zhao X."/>
            <person name="Boylan J."/>
            <person name="Ott S."/>
            <person name="Bowen H."/>
            <person name="Vavikolanu K."/>
            <person name="Mehta A."/>
            <person name="Aluvathingal J."/>
            <person name="Nadendla S."/>
            <person name="Lowell S."/>
            <person name="Myers T."/>
            <person name="Yan Y."/>
            <person name="Sichtig H."/>
        </authorList>
    </citation>
    <scope>NUCLEOTIDE SEQUENCE</scope>
    <source>
        <strain evidence="3">FDAARGOS_1191</strain>
    </source>
</reference>
<gene>
    <name evidence="3" type="ORF">I6J21_02890</name>
</gene>
<feature type="region of interest" description="Disordered" evidence="1">
    <location>
        <begin position="74"/>
        <end position="95"/>
    </location>
</feature>
<protein>
    <submittedName>
        <fullName evidence="3">Uncharacterized protein</fullName>
    </submittedName>
</protein>
<dbReference type="EMBL" id="CP069534">
    <property type="protein sequence ID" value="QRP71121.1"/>
    <property type="molecule type" value="Genomic_DNA"/>
</dbReference>
<accession>A0AAX1L9J9</accession>
<keyword evidence="2" id="KW-0472">Membrane</keyword>
<feature type="compositionally biased region" description="Basic and acidic residues" evidence="1">
    <location>
        <begin position="81"/>
        <end position="95"/>
    </location>
</feature>
<name>A0AAX1L9J9_9CORY</name>
<dbReference type="AlphaFoldDB" id="A0AAX1L9J9"/>